<comment type="caution">
    <text evidence="2">The sequence shown here is derived from an EMBL/GenBank/DDBJ whole genome shotgun (WGS) entry which is preliminary data.</text>
</comment>
<dbReference type="AlphaFoldDB" id="A0A167JBE2"/>
<organism evidence="2 3">
    <name type="scientific">Pseudoalteromonas luteoviolacea S4060-1</name>
    <dbReference type="NCBI Taxonomy" id="1365257"/>
    <lineage>
        <taxon>Bacteria</taxon>
        <taxon>Pseudomonadati</taxon>
        <taxon>Pseudomonadota</taxon>
        <taxon>Gammaproteobacteria</taxon>
        <taxon>Alteromonadales</taxon>
        <taxon>Pseudoalteromonadaceae</taxon>
        <taxon>Pseudoalteromonas</taxon>
    </lineage>
</organism>
<sequence>MRALHSTCQKQLWSINKLKNFCLYILFYIGLQSTFVFGDEAKYVGLKTGDVIYIKGKNSTITEDKFIDKVYICSKDEGFLCLFNKYYKFSFPLSYSGEMEWSYNGFKYCVVRAMKKNKQYLVSIFEGKECSGSNVGVFLYSEIDGLKYISTRYSIPVGEIGMLLVEDKGLFKINN</sequence>
<evidence type="ECO:0000313" key="2">
    <source>
        <dbReference type="EMBL" id="KZN60860.1"/>
    </source>
</evidence>
<gene>
    <name evidence="2" type="ORF">N478_25990</name>
</gene>
<keyword evidence="1" id="KW-1133">Transmembrane helix</keyword>
<dbReference type="Proteomes" id="UP000076661">
    <property type="component" value="Unassembled WGS sequence"/>
</dbReference>
<evidence type="ECO:0000256" key="1">
    <source>
        <dbReference type="SAM" id="Phobius"/>
    </source>
</evidence>
<protein>
    <submittedName>
        <fullName evidence="2">Uncharacterized protein</fullName>
    </submittedName>
</protein>
<dbReference type="PATRIC" id="fig|1365257.3.peg.4724"/>
<dbReference type="RefSeq" id="WP_063382875.1">
    <property type="nucleotide sequence ID" value="NZ_AUXX01000047.1"/>
</dbReference>
<keyword evidence="1" id="KW-0472">Membrane</keyword>
<reference evidence="2 3" key="1">
    <citation type="submission" date="2013-07" db="EMBL/GenBank/DDBJ databases">
        <title>Comparative Genomic and Metabolomic Analysis of Twelve Strains of Pseudoalteromonas luteoviolacea.</title>
        <authorList>
            <person name="Vynne N.G."/>
            <person name="Mansson M."/>
            <person name="Gram L."/>
        </authorList>
    </citation>
    <scope>NUCLEOTIDE SEQUENCE [LARGE SCALE GENOMIC DNA]</scope>
    <source>
        <strain evidence="2 3">S4060-1</strain>
    </source>
</reference>
<evidence type="ECO:0000313" key="3">
    <source>
        <dbReference type="Proteomes" id="UP000076661"/>
    </source>
</evidence>
<name>A0A167JBE2_9GAMM</name>
<proteinExistence type="predicted"/>
<accession>A0A167JBE2</accession>
<keyword evidence="1" id="KW-0812">Transmembrane</keyword>
<feature type="transmembrane region" description="Helical" evidence="1">
    <location>
        <begin position="21"/>
        <end position="38"/>
    </location>
</feature>
<dbReference type="EMBL" id="AUXX01000047">
    <property type="protein sequence ID" value="KZN60860.1"/>
    <property type="molecule type" value="Genomic_DNA"/>
</dbReference>